<proteinExistence type="predicted"/>
<protein>
    <recommendedName>
        <fullName evidence="4">Lipoprotein</fullName>
    </recommendedName>
</protein>
<sequence length="373" mass="40689">MQKKYIIIFLFCLLSFLACGSSPSSSPSPAPAPGDDNASSVNASGQKPDWVDAIDSVYNKSQYAAAVGRASSRDMAEKNAFANLAAFFGPSVQADQNITNLYREAVKSGILADWTDDASMRNTIKTIVPMETLLETEIKDVWYDAKSKTFYAAAVMEKQKALRLYSNMVVVNQDIVTTLVTMGQGDKFSLDGFSRYQFAATVSYINTTYENMIKLLGAESPLTVLSGDVFRLEARNIIKAIPIGINAANDRTDKIQNAFAQSLSDAGFRGGGANSRYILDVNITVSPVSASKGRNKFAMIELSANLTDTRRGTLLLPYNFDSRESHSSAEEAENRCYAAAENVIKNGDGGKNPPLSPYTEFLQNYLSQLLPKK</sequence>
<dbReference type="AlphaFoldDB" id="A0A806K1G8"/>
<evidence type="ECO:0008006" key="4">
    <source>
        <dbReference type="Google" id="ProtNLM"/>
    </source>
</evidence>
<feature type="region of interest" description="Disordered" evidence="1">
    <location>
        <begin position="25"/>
        <end position="44"/>
    </location>
</feature>
<dbReference type="Gene3D" id="3.10.28.20">
    <property type="entry name" value="Acetamidase/Formamidase-like domains"/>
    <property type="match status" value="1"/>
</dbReference>
<feature type="signal peptide" evidence="2">
    <location>
        <begin position="1"/>
        <end position="20"/>
    </location>
</feature>
<keyword evidence="2" id="KW-0732">Signal</keyword>
<name>A0A806K1G8_9BACT</name>
<reference evidence="3" key="1">
    <citation type="submission" date="2012-03" db="EMBL/GenBank/DDBJ databases">
        <title>Functional metagenomics reveals considerable lignocellulase gene clusters in the gut microbiome of a wood-feeding higher termite.</title>
        <authorList>
            <person name="Liu N."/>
        </authorList>
    </citation>
    <scope>NUCLEOTIDE SEQUENCE</scope>
</reference>
<organism evidence="3">
    <name type="scientific">uncultured bacterium contig00147</name>
    <dbReference type="NCBI Taxonomy" id="1181587"/>
    <lineage>
        <taxon>Bacteria</taxon>
        <taxon>environmental samples</taxon>
    </lineage>
</organism>
<evidence type="ECO:0000256" key="1">
    <source>
        <dbReference type="SAM" id="MobiDB-lite"/>
    </source>
</evidence>
<accession>A0A806K1G8</accession>
<dbReference type="EMBL" id="JQ844243">
    <property type="protein sequence ID" value="AGS53698.1"/>
    <property type="molecule type" value="Genomic_DNA"/>
</dbReference>
<evidence type="ECO:0000313" key="3">
    <source>
        <dbReference type="EMBL" id="AGS53698.1"/>
    </source>
</evidence>
<dbReference type="PROSITE" id="PS51257">
    <property type="entry name" value="PROKAR_LIPOPROTEIN"/>
    <property type="match status" value="1"/>
</dbReference>
<feature type="chain" id="PRO_5032419859" description="Lipoprotein" evidence="2">
    <location>
        <begin position="21"/>
        <end position="373"/>
    </location>
</feature>
<evidence type="ECO:0000256" key="2">
    <source>
        <dbReference type="SAM" id="SignalP"/>
    </source>
</evidence>